<name>A0A533I3I0_PARDE</name>
<evidence type="ECO:0008006" key="4">
    <source>
        <dbReference type="Google" id="ProtNLM"/>
    </source>
</evidence>
<organism evidence="2 3">
    <name type="scientific">Paracoccus denitrificans</name>
    <dbReference type="NCBI Taxonomy" id="266"/>
    <lineage>
        <taxon>Bacteria</taxon>
        <taxon>Pseudomonadati</taxon>
        <taxon>Pseudomonadota</taxon>
        <taxon>Alphaproteobacteria</taxon>
        <taxon>Rhodobacterales</taxon>
        <taxon>Paracoccaceae</taxon>
        <taxon>Paracoccus</taxon>
    </lineage>
</organism>
<comment type="caution">
    <text evidence="2">The sequence shown here is derived from an EMBL/GenBank/DDBJ whole genome shotgun (WGS) entry which is preliminary data.</text>
</comment>
<dbReference type="EMBL" id="VAFL01000011">
    <property type="protein sequence ID" value="TKW65633.1"/>
    <property type="molecule type" value="Genomic_DNA"/>
</dbReference>
<sequence length="298" mass="31460">MRHIRIAATVVGVAWAVSSAASLWAQEGPIVAAPPGSTLHLVAPVAETLFQRGLGESRAAVIGVESHLFADRMAAIYMGGVEGESWRNEVARIHDPARVSALLLAAIGQQVQGRQIDTRLTSMLGATGANSGPDGQGMILAARIQLGQPARLEALAQRMQADDARAAPVLVAIDEMIDEYDPVSAEMARNMNRQLAFVRGFAEADGFDFPTSPDDAAADLSLQSSELHAEATVKIRLNWYAAYAPLGPAAVSRSAAVRASPGMRALHALLERAEDDVLAQLAAETGRAAARRMKGTPL</sequence>
<evidence type="ECO:0000313" key="3">
    <source>
        <dbReference type="Proteomes" id="UP000315344"/>
    </source>
</evidence>
<dbReference type="AlphaFoldDB" id="A0A533I3I0"/>
<proteinExistence type="predicted"/>
<feature type="chain" id="PRO_5022237708" description="DUF2059 domain-containing protein" evidence="1">
    <location>
        <begin position="26"/>
        <end position="298"/>
    </location>
</feature>
<keyword evidence="1" id="KW-0732">Signal</keyword>
<evidence type="ECO:0000256" key="1">
    <source>
        <dbReference type="SAM" id="SignalP"/>
    </source>
</evidence>
<protein>
    <recommendedName>
        <fullName evidence="4">DUF2059 domain-containing protein</fullName>
    </recommendedName>
</protein>
<accession>A0A533I3I0</accession>
<reference evidence="2 3" key="1">
    <citation type="journal article" date="2017" name="Nat. Commun.">
        <title>In situ click chemistry generation of cyclooxygenase-2 inhibitors.</title>
        <authorList>
            <person name="Bhardwaj A."/>
            <person name="Kaur J."/>
            <person name="Wuest M."/>
            <person name="Wuest F."/>
        </authorList>
    </citation>
    <scope>NUCLEOTIDE SEQUENCE [LARGE SCALE GENOMIC DNA]</scope>
    <source>
        <strain evidence="2">S2_012_000_R3_94</strain>
    </source>
</reference>
<dbReference type="Proteomes" id="UP000315344">
    <property type="component" value="Unassembled WGS sequence"/>
</dbReference>
<gene>
    <name evidence="2" type="ORF">DI616_13530</name>
</gene>
<evidence type="ECO:0000313" key="2">
    <source>
        <dbReference type="EMBL" id="TKW65633.1"/>
    </source>
</evidence>
<feature type="signal peptide" evidence="1">
    <location>
        <begin position="1"/>
        <end position="25"/>
    </location>
</feature>